<dbReference type="InterPro" id="IPR000014">
    <property type="entry name" value="PAS"/>
</dbReference>
<evidence type="ECO:0000256" key="4">
    <source>
        <dbReference type="ARBA" id="ARBA00023163"/>
    </source>
</evidence>
<dbReference type="Pfam" id="PF00158">
    <property type="entry name" value="Sigma54_activat"/>
    <property type="match status" value="1"/>
</dbReference>
<dbReference type="Gene3D" id="1.10.8.60">
    <property type="match status" value="1"/>
</dbReference>
<dbReference type="Gene3D" id="3.30.450.20">
    <property type="entry name" value="PAS domain"/>
    <property type="match status" value="1"/>
</dbReference>
<dbReference type="InterPro" id="IPR001789">
    <property type="entry name" value="Sig_transdc_resp-reg_receiver"/>
</dbReference>
<dbReference type="SUPFAM" id="SSF46689">
    <property type="entry name" value="Homeodomain-like"/>
    <property type="match status" value="1"/>
</dbReference>
<dbReference type="InterPro" id="IPR025662">
    <property type="entry name" value="Sigma_54_int_dom_ATP-bd_1"/>
</dbReference>
<evidence type="ECO:0000256" key="3">
    <source>
        <dbReference type="ARBA" id="ARBA00023015"/>
    </source>
</evidence>
<dbReference type="PROSITE" id="PS00675">
    <property type="entry name" value="SIGMA54_INTERACT_1"/>
    <property type="match status" value="1"/>
</dbReference>
<dbReference type="Gene3D" id="1.10.10.60">
    <property type="entry name" value="Homeodomain-like"/>
    <property type="match status" value="1"/>
</dbReference>
<feature type="domain" description="Response regulatory" evidence="7">
    <location>
        <begin position="4"/>
        <end position="118"/>
    </location>
</feature>
<dbReference type="Pfam" id="PF02954">
    <property type="entry name" value="HTH_8"/>
    <property type="match status" value="1"/>
</dbReference>
<organism evidence="8 9">
    <name type="scientific">Candidatus Nitrobium versatile</name>
    <dbReference type="NCBI Taxonomy" id="2884831"/>
    <lineage>
        <taxon>Bacteria</taxon>
        <taxon>Pseudomonadati</taxon>
        <taxon>Nitrospirota</taxon>
        <taxon>Nitrospiria</taxon>
        <taxon>Nitrospirales</taxon>
        <taxon>Nitrospiraceae</taxon>
        <taxon>Candidatus Nitrobium</taxon>
    </lineage>
</organism>
<evidence type="ECO:0000256" key="1">
    <source>
        <dbReference type="ARBA" id="ARBA00022741"/>
    </source>
</evidence>
<dbReference type="AlphaFoldDB" id="A0A953JDH0"/>
<evidence type="ECO:0000313" key="8">
    <source>
        <dbReference type="EMBL" id="MBZ0157100.1"/>
    </source>
</evidence>
<dbReference type="InterPro" id="IPR035965">
    <property type="entry name" value="PAS-like_dom_sf"/>
</dbReference>
<accession>A0A953JDH0</accession>
<dbReference type="InterPro" id="IPR011006">
    <property type="entry name" value="CheY-like_superfamily"/>
</dbReference>
<dbReference type="InterPro" id="IPR058031">
    <property type="entry name" value="AAA_lid_NorR"/>
</dbReference>
<dbReference type="Pfam" id="PF00072">
    <property type="entry name" value="Response_reg"/>
    <property type="match status" value="1"/>
</dbReference>
<reference evidence="8" key="2">
    <citation type="submission" date="2021-08" db="EMBL/GenBank/DDBJ databases">
        <authorList>
            <person name="Dalcin Martins P."/>
        </authorList>
    </citation>
    <scope>NUCLEOTIDE SEQUENCE</scope>
    <source>
        <strain evidence="8">MAG_39</strain>
    </source>
</reference>
<dbReference type="CDD" id="cd00009">
    <property type="entry name" value="AAA"/>
    <property type="match status" value="1"/>
</dbReference>
<dbReference type="GO" id="GO:0000160">
    <property type="term" value="P:phosphorelay signal transduction system"/>
    <property type="evidence" value="ECO:0007669"/>
    <property type="project" value="InterPro"/>
</dbReference>
<keyword evidence="3" id="KW-0805">Transcription regulation</keyword>
<dbReference type="SUPFAM" id="SSF52540">
    <property type="entry name" value="P-loop containing nucleoside triphosphate hydrolases"/>
    <property type="match status" value="1"/>
</dbReference>
<dbReference type="PROSITE" id="PS50045">
    <property type="entry name" value="SIGMA54_INTERACT_4"/>
    <property type="match status" value="1"/>
</dbReference>
<dbReference type="GO" id="GO:0005524">
    <property type="term" value="F:ATP binding"/>
    <property type="evidence" value="ECO:0007669"/>
    <property type="project" value="UniProtKB-KW"/>
</dbReference>
<dbReference type="SUPFAM" id="SSF52172">
    <property type="entry name" value="CheY-like"/>
    <property type="match status" value="1"/>
</dbReference>
<feature type="domain" description="Sigma-54 factor interaction" evidence="6">
    <location>
        <begin position="261"/>
        <end position="490"/>
    </location>
</feature>
<dbReference type="PANTHER" id="PTHR32071:SF113">
    <property type="entry name" value="ALGINATE BIOSYNTHESIS TRANSCRIPTIONAL REGULATORY PROTEIN ALGB"/>
    <property type="match status" value="1"/>
</dbReference>
<gene>
    <name evidence="8" type="ORF">K8I29_12920</name>
</gene>
<dbReference type="InterPro" id="IPR003593">
    <property type="entry name" value="AAA+_ATPase"/>
</dbReference>
<dbReference type="InterPro" id="IPR009057">
    <property type="entry name" value="Homeodomain-like_sf"/>
</dbReference>
<name>A0A953JDH0_9BACT</name>
<comment type="caution">
    <text evidence="8">The sequence shown here is derived from an EMBL/GenBank/DDBJ whole genome shotgun (WGS) entry which is preliminary data.</text>
</comment>
<dbReference type="Proteomes" id="UP000705867">
    <property type="component" value="Unassembled WGS sequence"/>
</dbReference>
<dbReference type="PROSITE" id="PS00676">
    <property type="entry name" value="SIGMA54_INTERACT_2"/>
    <property type="match status" value="1"/>
</dbReference>
<dbReference type="Gene3D" id="3.40.50.2300">
    <property type="match status" value="1"/>
</dbReference>
<keyword evidence="4" id="KW-0804">Transcription</keyword>
<evidence type="ECO:0000256" key="2">
    <source>
        <dbReference type="ARBA" id="ARBA00022840"/>
    </source>
</evidence>
<dbReference type="EMBL" id="JAIOIV010000105">
    <property type="protein sequence ID" value="MBZ0157100.1"/>
    <property type="molecule type" value="Genomic_DNA"/>
</dbReference>
<dbReference type="InterPro" id="IPR013656">
    <property type="entry name" value="PAS_4"/>
</dbReference>
<dbReference type="PRINTS" id="PR01590">
    <property type="entry name" value="HTHFIS"/>
</dbReference>
<dbReference type="InterPro" id="IPR027417">
    <property type="entry name" value="P-loop_NTPase"/>
</dbReference>
<dbReference type="GO" id="GO:0006355">
    <property type="term" value="P:regulation of DNA-templated transcription"/>
    <property type="evidence" value="ECO:0007669"/>
    <property type="project" value="InterPro"/>
</dbReference>
<dbReference type="NCBIfam" id="TIGR00229">
    <property type="entry name" value="sensory_box"/>
    <property type="match status" value="1"/>
</dbReference>
<dbReference type="Pfam" id="PF25601">
    <property type="entry name" value="AAA_lid_14"/>
    <property type="match status" value="1"/>
</dbReference>
<keyword evidence="2" id="KW-0067">ATP-binding</keyword>
<dbReference type="PROSITE" id="PS50110">
    <property type="entry name" value="RESPONSE_REGULATORY"/>
    <property type="match status" value="1"/>
</dbReference>
<dbReference type="PANTHER" id="PTHR32071">
    <property type="entry name" value="TRANSCRIPTIONAL REGULATORY PROTEIN"/>
    <property type="match status" value="1"/>
</dbReference>
<sequence>MSAKILVIDDEESIRFTFESFLQEEGHTVSTARDYEEALDRIAEGDFDLIFTDIILGGKTGVDILKEVKERNLNCPVVIITGYPSLDTATDAVRLGAFDYLPKPVKQETLLHITRMALQHKALSDEKERYRSNLEAIFRSVKDALITVDRDLSLVEVNEAASKICGLTRPSRGRSLPSLPEECNRSCLSSLEATIRSKQPNEIHRLECQHRQRPLQVVNITTYPLLDHKRVFSGAIMVVRDETRLADLERDMRERQQFFNLIGKSERMQEIYALIEDLADVQTTVLITGESGTGKELVAEALHYRGVRSSKPFVKVNCSALSESLLESELFGHVKGAFTGAVKDKIGRFQRADGGTIFLDEIGDITPRMQLRLLRVLQEMEFERVGDSTPIKVDVRVVAATNRNLREKVKLGEFREDLYYRLKVVEVTLPPLRERREDIPLLIDYFIKKFNNKLNKAITGVSSEVQRILVDHAWSGNVRELEHTLEHACVLCRKDFITVDDLPSDFRDSAGAQQPNDTDSRLDEPRAIVQALEKTAWNKAKAARLLGISRRTIYRKINDYKLVPPE</sequence>
<dbReference type="InterPro" id="IPR002078">
    <property type="entry name" value="Sigma_54_int"/>
</dbReference>
<protein>
    <submittedName>
        <fullName evidence="8">Sigma 54-interacting transcriptional regulator</fullName>
    </submittedName>
</protein>
<dbReference type="SMART" id="SM00448">
    <property type="entry name" value="REC"/>
    <property type="match status" value="1"/>
</dbReference>
<proteinExistence type="predicted"/>
<keyword evidence="5" id="KW-0597">Phosphoprotein</keyword>
<evidence type="ECO:0000256" key="5">
    <source>
        <dbReference type="PROSITE-ProRule" id="PRU00169"/>
    </source>
</evidence>
<dbReference type="SUPFAM" id="SSF55785">
    <property type="entry name" value="PYP-like sensor domain (PAS domain)"/>
    <property type="match status" value="1"/>
</dbReference>
<evidence type="ECO:0000313" key="9">
    <source>
        <dbReference type="Proteomes" id="UP000705867"/>
    </source>
</evidence>
<reference evidence="8" key="1">
    <citation type="journal article" date="2021" name="bioRxiv">
        <title>Unraveling nitrogen, sulfur and carbon metabolic pathways and microbial community transcriptional responses to substrate deprivation and toxicity stresses in a bioreactor mimicking anoxic brackish coastal sediment conditions.</title>
        <authorList>
            <person name="Martins P.D."/>
            <person name="Echeveste M.J."/>
            <person name="Arshad A."/>
            <person name="Kurth J."/>
            <person name="Ouboter H."/>
            <person name="Jetten M.S.M."/>
            <person name="Welte C.U."/>
        </authorList>
    </citation>
    <scope>NUCLEOTIDE SEQUENCE</scope>
    <source>
        <strain evidence="8">MAG_39</strain>
    </source>
</reference>
<evidence type="ECO:0000259" key="6">
    <source>
        <dbReference type="PROSITE" id="PS50045"/>
    </source>
</evidence>
<dbReference type="InterPro" id="IPR002197">
    <property type="entry name" value="HTH_Fis"/>
</dbReference>
<dbReference type="Gene3D" id="3.40.50.300">
    <property type="entry name" value="P-loop containing nucleotide triphosphate hydrolases"/>
    <property type="match status" value="1"/>
</dbReference>
<evidence type="ECO:0000259" key="7">
    <source>
        <dbReference type="PROSITE" id="PS50110"/>
    </source>
</evidence>
<dbReference type="GO" id="GO:0043565">
    <property type="term" value="F:sequence-specific DNA binding"/>
    <property type="evidence" value="ECO:0007669"/>
    <property type="project" value="InterPro"/>
</dbReference>
<dbReference type="Pfam" id="PF08448">
    <property type="entry name" value="PAS_4"/>
    <property type="match status" value="1"/>
</dbReference>
<dbReference type="FunFam" id="3.40.50.300:FF:000006">
    <property type="entry name" value="DNA-binding transcriptional regulator NtrC"/>
    <property type="match status" value="1"/>
</dbReference>
<feature type="modified residue" description="4-aspartylphosphate" evidence="5">
    <location>
        <position position="53"/>
    </location>
</feature>
<keyword evidence="1" id="KW-0547">Nucleotide-binding</keyword>
<dbReference type="SMART" id="SM00382">
    <property type="entry name" value="AAA"/>
    <property type="match status" value="1"/>
</dbReference>
<dbReference type="InterPro" id="IPR025943">
    <property type="entry name" value="Sigma_54_int_dom_ATP-bd_2"/>
</dbReference>